<sequence length="475" mass="51187">MSKTNVSTTGLETKKQPGSRVPHVFVILFFVIVLAAVATYLVTPGEYQRAEDARGRMIVVDGTYHAVEAAPAKFMAIFQSIYKGMHEAADIIFYIFIVGGSFGVLRATNVIEGAVGSISRKMAGREKILIPVFMLFFSLAGAMLGLAEETIPYITIMVPLVMMLGFDSITGAAIVLIGTSVGFTAAFMNPFTVGVAQGIADLPLFSGMGLRLIIWFVMLAVSIWYVMRYAEKVKKEPTKSVMYELDRVNKSQVNFQGDEYRLTTRHKLVLIILVATLVTLAVGVSKFGWFIPEIAGLFLLMGILMGVVARMPVNDIAESFIEGCRTLVMGALVVGVARAILVILEDGKVMDTILHSLATGVGSLPGGLTAFGMYLVQCMINYIVPSGSGQAALTMPIMAPLGDLVGVSRQTAVLAFQLGDGISNIFTPTSGYFMAGLALAGIPWVKWAKWILPLILIHYILGAVFVTLAHVIGYS</sequence>
<dbReference type="Proteomes" id="UP000182836">
    <property type="component" value="Unassembled WGS sequence"/>
</dbReference>
<dbReference type="OrthoDB" id="255482at2"/>
<dbReference type="Proteomes" id="UP000037269">
    <property type="component" value="Unassembled WGS sequence"/>
</dbReference>
<feature type="transmembrane region" description="Helical" evidence="6">
    <location>
        <begin position="294"/>
        <end position="313"/>
    </location>
</feature>
<evidence type="ECO:0000256" key="3">
    <source>
        <dbReference type="ARBA" id="ARBA00022692"/>
    </source>
</evidence>
<feature type="transmembrane region" description="Helical" evidence="6">
    <location>
        <begin position="364"/>
        <end position="384"/>
    </location>
</feature>
<feature type="transmembrane region" description="Helical" evidence="6">
    <location>
        <begin position="268"/>
        <end position="288"/>
    </location>
</feature>
<organism evidence="7 9">
    <name type="scientific">Aneurinibacillus migulanus</name>
    <name type="common">Bacillus migulanus</name>
    <dbReference type="NCBI Taxonomy" id="47500"/>
    <lineage>
        <taxon>Bacteria</taxon>
        <taxon>Bacillati</taxon>
        <taxon>Bacillota</taxon>
        <taxon>Bacilli</taxon>
        <taxon>Bacillales</taxon>
        <taxon>Paenibacillaceae</taxon>
        <taxon>Aneurinibacillus group</taxon>
        <taxon>Aneurinibacillus</taxon>
    </lineage>
</organism>
<feature type="transmembrane region" description="Helical" evidence="6">
    <location>
        <begin position="153"/>
        <end position="176"/>
    </location>
</feature>
<keyword evidence="9" id="KW-1185">Reference proteome</keyword>
<dbReference type="EMBL" id="LGUG01000004">
    <property type="protein sequence ID" value="KON96408.1"/>
    <property type="molecule type" value="Genomic_DNA"/>
</dbReference>
<dbReference type="AlphaFoldDB" id="A0A0D1XWY7"/>
<dbReference type="PATRIC" id="fig|47500.8.peg.1557"/>
<dbReference type="Pfam" id="PF03606">
    <property type="entry name" value="DcuC"/>
    <property type="match status" value="1"/>
</dbReference>
<proteinExistence type="predicted"/>
<gene>
    <name evidence="7" type="ORF">AF333_13905</name>
    <name evidence="8" type="ORF">SAMN04487909_102153</name>
</gene>
<evidence type="ECO:0000313" key="10">
    <source>
        <dbReference type="Proteomes" id="UP000182836"/>
    </source>
</evidence>
<feature type="transmembrane region" description="Helical" evidence="6">
    <location>
        <begin position="212"/>
        <end position="230"/>
    </location>
</feature>
<dbReference type="InterPro" id="IPR018385">
    <property type="entry name" value="C4_dicarb_anaerob_car-like"/>
</dbReference>
<accession>A0A0D1XWY7</accession>
<dbReference type="STRING" id="47500.AF333_13905"/>
<protein>
    <submittedName>
        <fullName evidence="7">C4-dicarboxylate ABC transporter permease</fullName>
    </submittedName>
</protein>
<reference evidence="7 9" key="1">
    <citation type="submission" date="2015-07" db="EMBL/GenBank/DDBJ databases">
        <title>Fjat-14205 dsm 2895.</title>
        <authorList>
            <person name="Liu B."/>
            <person name="Wang J."/>
            <person name="Zhu Y."/>
            <person name="Liu G."/>
            <person name="Chen Q."/>
            <person name="Chen Z."/>
            <person name="Lan J."/>
            <person name="Che J."/>
            <person name="Ge C."/>
            <person name="Shi H."/>
            <person name="Pan Z."/>
            <person name="Liu X."/>
        </authorList>
    </citation>
    <scope>NUCLEOTIDE SEQUENCE [LARGE SCALE GENOMIC DNA]</scope>
    <source>
        <strain evidence="7 9">DSM 2895</strain>
    </source>
</reference>
<feature type="transmembrane region" description="Helical" evidence="6">
    <location>
        <begin position="128"/>
        <end position="147"/>
    </location>
</feature>
<name>A0A0D1XWY7_ANEMI</name>
<keyword evidence="2" id="KW-1003">Cell membrane</keyword>
<feature type="transmembrane region" description="Helical" evidence="6">
    <location>
        <begin position="91"/>
        <end position="108"/>
    </location>
</feature>
<dbReference type="GeneID" id="42306267"/>
<reference evidence="8 10" key="2">
    <citation type="submission" date="2016-10" db="EMBL/GenBank/DDBJ databases">
        <authorList>
            <person name="de Groot N.N."/>
        </authorList>
    </citation>
    <scope>NUCLEOTIDE SEQUENCE [LARGE SCALE GENOMIC DNA]</scope>
    <source>
        <strain evidence="8 10">DSM 2895</strain>
    </source>
</reference>
<dbReference type="InterPro" id="IPR051679">
    <property type="entry name" value="DASS-Related_Transporters"/>
</dbReference>
<feature type="transmembrane region" description="Helical" evidence="6">
    <location>
        <begin position="425"/>
        <end position="444"/>
    </location>
</feature>
<evidence type="ECO:0000313" key="7">
    <source>
        <dbReference type="EMBL" id="KON96408.1"/>
    </source>
</evidence>
<comment type="subcellular location">
    <subcellularLocation>
        <location evidence="1">Cell membrane</location>
        <topology evidence="1">Multi-pass membrane protein</topology>
    </subcellularLocation>
</comment>
<evidence type="ECO:0000313" key="8">
    <source>
        <dbReference type="EMBL" id="SDI21754.1"/>
    </source>
</evidence>
<feature type="transmembrane region" description="Helical" evidence="6">
    <location>
        <begin position="450"/>
        <end position="472"/>
    </location>
</feature>
<dbReference type="GO" id="GO:0005886">
    <property type="term" value="C:plasma membrane"/>
    <property type="evidence" value="ECO:0007669"/>
    <property type="project" value="UniProtKB-SubCell"/>
</dbReference>
<keyword evidence="3 6" id="KW-0812">Transmembrane</keyword>
<evidence type="ECO:0000256" key="1">
    <source>
        <dbReference type="ARBA" id="ARBA00004651"/>
    </source>
</evidence>
<feature type="transmembrane region" description="Helical" evidence="6">
    <location>
        <begin position="325"/>
        <end position="344"/>
    </location>
</feature>
<evidence type="ECO:0000256" key="2">
    <source>
        <dbReference type="ARBA" id="ARBA00022475"/>
    </source>
</evidence>
<evidence type="ECO:0000256" key="5">
    <source>
        <dbReference type="ARBA" id="ARBA00023136"/>
    </source>
</evidence>
<keyword evidence="4 6" id="KW-1133">Transmembrane helix</keyword>
<dbReference type="RefSeq" id="WP_043064091.1">
    <property type="nucleotide sequence ID" value="NZ_BJOA01000010.1"/>
</dbReference>
<keyword evidence="5 6" id="KW-0472">Membrane</keyword>
<dbReference type="PANTHER" id="PTHR43652">
    <property type="entry name" value="BASIC AMINO ACID ANTIPORTER YFCC-RELATED"/>
    <property type="match status" value="1"/>
</dbReference>
<feature type="transmembrane region" description="Helical" evidence="6">
    <location>
        <begin position="21"/>
        <end position="42"/>
    </location>
</feature>
<dbReference type="EMBL" id="FNED01000002">
    <property type="protein sequence ID" value="SDI21754.1"/>
    <property type="molecule type" value="Genomic_DNA"/>
</dbReference>
<evidence type="ECO:0000313" key="9">
    <source>
        <dbReference type="Proteomes" id="UP000037269"/>
    </source>
</evidence>
<dbReference type="PANTHER" id="PTHR43652:SF2">
    <property type="entry name" value="BASIC AMINO ACID ANTIPORTER YFCC-RELATED"/>
    <property type="match status" value="1"/>
</dbReference>
<evidence type="ECO:0000256" key="6">
    <source>
        <dbReference type="SAM" id="Phobius"/>
    </source>
</evidence>
<evidence type="ECO:0000256" key="4">
    <source>
        <dbReference type="ARBA" id="ARBA00022989"/>
    </source>
</evidence>
<feature type="transmembrane region" description="Helical" evidence="6">
    <location>
        <begin position="183"/>
        <end position="200"/>
    </location>
</feature>